<comment type="similarity">
    <text evidence="1 6">Belongs to the small GTPase superfamily. Rab family.</text>
</comment>
<keyword evidence="5 6" id="KW-0636">Prenylation</keyword>
<gene>
    <name evidence="7" type="ORF">OFUS_LOCUS16780</name>
</gene>
<dbReference type="Proteomes" id="UP000749559">
    <property type="component" value="Unassembled WGS sequence"/>
</dbReference>
<dbReference type="SMART" id="SM00175">
    <property type="entry name" value="RAB"/>
    <property type="match status" value="1"/>
</dbReference>
<dbReference type="GO" id="GO:0005764">
    <property type="term" value="C:lysosome"/>
    <property type="evidence" value="ECO:0007669"/>
    <property type="project" value="TreeGrafter"/>
</dbReference>
<dbReference type="SMART" id="SM00174">
    <property type="entry name" value="RHO"/>
    <property type="match status" value="1"/>
</dbReference>
<keyword evidence="3 6" id="KW-0342">GTP-binding</keyword>
<proteinExistence type="inferred from homology"/>
<dbReference type="GO" id="GO:0005770">
    <property type="term" value="C:late endosome"/>
    <property type="evidence" value="ECO:0007669"/>
    <property type="project" value="TreeGrafter"/>
</dbReference>
<keyword evidence="2 6" id="KW-0547">Nucleotide-binding</keyword>
<comment type="caution">
    <text evidence="7">The sequence shown here is derived from an EMBL/GenBank/DDBJ whole genome shotgun (WGS) entry which is preliminary data.</text>
</comment>
<dbReference type="CDD" id="cd04107">
    <property type="entry name" value="Rab32_Rab38"/>
    <property type="match status" value="1"/>
</dbReference>
<evidence type="ECO:0000256" key="4">
    <source>
        <dbReference type="ARBA" id="ARBA00023288"/>
    </source>
</evidence>
<dbReference type="PANTHER" id="PTHR47981:SF39">
    <property type="entry name" value="RAS-RELATED PROTEIN RAB"/>
    <property type="match status" value="1"/>
</dbReference>
<dbReference type="InterPro" id="IPR005225">
    <property type="entry name" value="Small_GTP-bd"/>
</dbReference>
<name>A0A8J1U6C1_OWEFU</name>
<dbReference type="GO" id="GO:0090385">
    <property type="term" value="P:phagosome-lysosome fusion"/>
    <property type="evidence" value="ECO:0007669"/>
    <property type="project" value="TreeGrafter"/>
</dbReference>
<reference evidence="7" key="1">
    <citation type="submission" date="2022-03" db="EMBL/GenBank/DDBJ databases">
        <authorList>
            <person name="Martin C."/>
        </authorList>
    </citation>
    <scope>NUCLEOTIDE SEQUENCE</scope>
</reference>
<accession>A0A8J1U6C1</accession>
<dbReference type="PROSITE" id="PS51421">
    <property type="entry name" value="RAS"/>
    <property type="match status" value="1"/>
</dbReference>
<dbReference type="Pfam" id="PF00071">
    <property type="entry name" value="Ras"/>
    <property type="match status" value="1"/>
</dbReference>
<dbReference type="NCBIfam" id="TIGR00231">
    <property type="entry name" value="small_GTP"/>
    <property type="match status" value="1"/>
</dbReference>
<comment type="function">
    <text evidence="6">The small GTPases Rab are key regulators in vesicle trafficking.</text>
</comment>
<keyword evidence="4 6" id="KW-0449">Lipoprotein</keyword>
<dbReference type="InterPro" id="IPR030697">
    <property type="entry name" value="Rab29/Rab38/Rab32"/>
</dbReference>
<evidence type="ECO:0000313" key="8">
    <source>
        <dbReference type="Proteomes" id="UP000749559"/>
    </source>
</evidence>
<dbReference type="PANTHER" id="PTHR47981">
    <property type="entry name" value="RAB FAMILY"/>
    <property type="match status" value="1"/>
</dbReference>
<dbReference type="AlphaFoldDB" id="A0A8J1U6C1"/>
<dbReference type="InterPro" id="IPR001806">
    <property type="entry name" value="Small_GTPase"/>
</dbReference>
<evidence type="ECO:0000313" key="7">
    <source>
        <dbReference type="EMBL" id="CAH1791726.1"/>
    </source>
</evidence>
<dbReference type="Gene3D" id="3.40.50.300">
    <property type="entry name" value="P-loop containing nucleotide triphosphate hydrolases"/>
    <property type="match status" value="1"/>
</dbReference>
<dbReference type="OrthoDB" id="245989at2759"/>
<keyword evidence="6" id="KW-0472">Membrane</keyword>
<evidence type="ECO:0000256" key="1">
    <source>
        <dbReference type="ARBA" id="ARBA00006270"/>
    </source>
</evidence>
<dbReference type="InterPro" id="IPR027417">
    <property type="entry name" value="P-loop_NTPase"/>
</dbReference>
<dbReference type="EMBL" id="CAIIXF020000008">
    <property type="protein sequence ID" value="CAH1791726.1"/>
    <property type="molecule type" value="Genomic_DNA"/>
</dbReference>
<evidence type="ECO:0000256" key="6">
    <source>
        <dbReference type="RuleBase" id="RU367128"/>
    </source>
</evidence>
<dbReference type="FunFam" id="3.40.50.300:FF:002133">
    <property type="entry name" value="Ras family protein"/>
    <property type="match status" value="1"/>
</dbReference>
<dbReference type="PROSITE" id="PS51419">
    <property type="entry name" value="RAB"/>
    <property type="match status" value="1"/>
</dbReference>
<dbReference type="SMART" id="SM00176">
    <property type="entry name" value="RAN"/>
    <property type="match status" value="1"/>
</dbReference>
<evidence type="ECO:0000256" key="2">
    <source>
        <dbReference type="ARBA" id="ARBA00022741"/>
    </source>
</evidence>
<evidence type="ECO:0000256" key="5">
    <source>
        <dbReference type="ARBA" id="ARBA00023289"/>
    </source>
</evidence>
<dbReference type="SMART" id="SM00173">
    <property type="entry name" value="RAS"/>
    <property type="match status" value="1"/>
</dbReference>
<dbReference type="SUPFAM" id="SSF52540">
    <property type="entry name" value="P-loop containing nucleoside triphosphate hydrolases"/>
    <property type="match status" value="1"/>
</dbReference>
<dbReference type="GO" id="GO:0003924">
    <property type="term" value="F:GTPase activity"/>
    <property type="evidence" value="ECO:0007669"/>
    <property type="project" value="UniProtKB-UniRule"/>
</dbReference>
<dbReference type="GO" id="GO:0008333">
    <property type="term" value="P:endosome to lysosome transport"/>
    <property type="evidence" value="ECO:0007669"/>
    <property type="project" value="TreeGrafter"/>
</dbReference>
<dbReference type="GO" id="GO:0016020">
    <property type="term" value="C:membrane"/>
    <property type="evidence" value="ECO:0007669"/>
    <property type="project" value="UniProtKB-SubCell"/>
</dbReference>
<evidence type="ECO:0000256" key="3">
    <source>
        <dbReference type="ARBA" id="ARBA00023134"/>
    </source>
</evidence>
<comment type="subcellular location">
    <subcellularLocation>
        <location evidence="6">Membrane</location>
        <topology evidence="6">Lipid-anchor</topology>
    </subcellularLocation>
</comment>
<keyword evidence="8" id="KW-1185">Reference proteome</keyword>
<protein>
    <recommendedName>
        <fullName evidence="6">Ras-related protein Rab</fullName>
    </recommendedName>
</protein>
<dbReference type="GO" id="GO:0005525">
    <property type="term" value="F:GTP binding"/>
    <property type="evidence" value="ECO:0007669"/>
    <property type="project" value="UniProtKB-UniRule"/>
</dbReference>
<dbReference type="GO" id="GO:0005802">
    <property type="term" value="C:trans-Golgi network"/>
    <property type="evidence" value="ECO:0007669"/>
    <property type="project" value="UniProtKB-UniRule"/>
</dbReference>
<sequence length="223" mass="25670">MASAEYKQKQHEHLYKVLMIGEFGVGKTSLIKRYTEGTFSPNYKLTIGVDFAVKNIQWNEHTKINMQLWDIAGHERFGHMTRVYYKYAIAAVIVFDLARQATFDAVVKWLDDVHSKVVLMNEEPVPCLLLANKFDLEEISLNPDHLDNFCKKHNIIGWFPTSAKMGIGLEEAMNHLIKHIVKLEERMNDMKMRPIEGVDAITIMEDNNGGDDDDIPKKRCCDI</sequence>
<dbReference type="PRINTS" id="PR00449">
    <property type="entry name" value="RASTRNSFRMNG"/>
</dbReference>
<dbReference type="GO" id="GO:0045335">
    <property type="term" value="C:phagocytic vesicle"/>
    <property type="evidence" value="ECO:0007669"/>
    <property type="project" value="TreeGrafter"/>
</dbReference>
<organism evidence="7 8">
    <name type="scientific">Owenia fusiformis</name>
    <name type="common">Polychaete worm</name>
    <dbReference type="NCBI Taxonomy" id="6347"/>
    <lineage>
        <taxon>Eukaryota</taxon>
        <taxon>Metazoa</taxon>
        <taxon>Spiralia</taxon>
        <taxon>Lophotrochozoa</taxon>
        <taxon>Annelida</taxon>
        <taxon>Polychaeta</taxon>
        <taxon>Sedentaria</taxon>
        <taxon>Canalipalpata</taxon>
        <taxon>Sabellida</taxon>
        <taxon>Oweniida</taxon>
        <taxon>Oweniidae</taxon>
        <taxon>Owenia</taxon>
    </lineage>
</organism>